<dbReference type="AlphaFoldDB" id="A0A6A6JFH3"/>
<feature type="compositionally biased region" description="Acidic residues" evidence="1">
    <location>
        <begin position="290"/>
        <end position="308"/>
    </location>
</feature>
<evidence type="ECO:0000313" key="3">
    <source>
        <dbReference type="Proteomes" id="UP000800097"/>
    </source>
</evidence>
<keyword evidence="3" id="KW-1185">Reference proteome</keyword>
<dbReference type="RefSeq" id="XP_033652840.1">
    <property type="nucleotide sequence ID" value="XM_033798651.1"/>
</dbReference>
<dbReference type="OrthoDB" id="3796452at2759"/>
<feature type="compositionally biased region" description="Basic and acidic residues" evidence="1">
    <location>
        <begin position="73"/>
        <end position="84"/>
    </location>
</feature>
<gene>
    <name evidence="2" type="ORF">EI97DRAFT_434516</name>
</gene>
<name>A0A6A6JFH3_WESOR</name>
<feature type="region of interest" description="Disordered" evidence="1">
    <location>
        <begin position="266"/>
        <end position="336"/>
    </location>
</feature>
<proteinExistence type="predicted"/>
<evidence type="ECO:0000256" key="1">
    <source>
        <dbReference type="SAM" id="MobiDB-lite"/>
    </source>
</evidence>
<protein>
    <submittedName>
        <fullName evidence="2">Uncharacterized protein</fullName>
    </submittedName>
</protein>
<feature type="region of interest" description="Disordered" evidence="1">
    <location>
        <begin position="1"/>
        <end position="111"/>
    </location>
</feature>
<feature type="compositionally biased region" description="Basic and acidic residues" evidence="1">
    <location>
        <begin position="321"/>
        <end position="336"/>
    </location>
</feature>
<sequence>MAGNWFTSPFLPLTSGFGASASAYKKRKTESGSRSESESGTNTVTTDTQSAPAAATEKKAMAKKKGKGSGGAKAKESAEVRDGLAEEMAAPNDDEWYDTATASEDGTPSKAKVVPEYLSEEQLLKYMPPLLSTNLPPCSAHVQVAYELVVTRLRDLWLQSGGHARLTDLCEQHLRDILKVNRRTGKSPYRQRSPWSRDLVFKYQQSWAEYFLREAEAQAPQLMTESELLSRLPIVPPELAFQKVPEYVVELWRRWNEGKRMRAPRVPGVGAKEHEGEGEGARNEWHEERNEEETTVDDDDVEEMEEELETRMHVDVAAGGRSRENDAHMWSEGGHD</sequence>
<dbReference type="EMBL" id="ML986498">
    <property type="protein sequence ID" value="KAF2275301.1"/>
    <property type="molecule type" value="Genomic_DNA"/>
</dbReference>
<accession>A0A6A6JFH3</accession>
<dbReference type="GeneID" id="54551826"/>
<organism evidence="2 3">
    <name type="scientific">Westerdykella ornata</name>
    <dbReference type="NCBI Taxonomy" id="318751"/>
    <lineage>
        <taxon>Eukaryota</taxon>
        <taxon>Fungi</taxon>
        <taxon>Dikarya</taxon>
        <taxon>Ascomycota</taxon>
        <taxon>Pezizomycotina</taxon>
        <taxon>Dothideomycetes</taxon>
        <taxon>Pleosporomycetidae</taxon>
        <taxon>Pleosporales</taxon>
        <taxon>Sporormiaceae</taxon>
        <taxon>Westerdykella</taxon>
    </lineage>
</organism>
<reference evidence="2" key="1">
    <citation type="journal article" date="2020" name="Stud. Mycol.">
        <title>101 Dothideomycetes genomes: a test case for predicting lifestyles and emergence of pathogens.</title>
        <authorList>
            <person name="Haridas S."/>
            <person name="Albert R."/>
            <person name="Binder M."/>
            <person name="Bloem J."/>
            <person name="Labutti K."/>
            <person name="Salamov A."/>
            <person name="Andreopoulos B."/>
            <person name="Baker S."/>
            <person name="Barry K."/>
            <person name="Bills G."/>
            <person name="Bluhm B."/>
            <person name="Cannon C."/>
            <person name="Castanera R."/>
            <person name="Culley D."/>
            <person name="Daum C."/>
            <person name="Ezra D."/>
            <person name="Gonzalez J."/>
            <person name="Henrissat B."/>
            <person name="Kuo A."/>
            <person name="Liang C."/>
            <person name="Lipzen A."/>
            <person name="Lutzoni F."/>
            <person name="Magnuson J."/>
            <person name="Mondo S."/>
            <person name="Nolan M."/>
            <person name="Ohm R."/>
            <person name="Pangilinan J."/>
            <person name="Park H.-J."/>
            <person name="Ramirez L."/>
            <person name="Alfaro M."/>
            <person name="Sun H."/>
            <person name="Tritt A."/>
            <person name="Yoshinaga Y."/>
            <person name="Zwiers L.-H."/>
            <person name="Turgeon B."/>
            <person name="Goodwin S."/>
            <person name="Spatafora J."/>
            <person name="Crous P."/>
            <person name="Grigoriev I."/>
        </authorList>
    </citation>
    <scope>NUCLEOTIDE SEQUENCE</scope>
    <source>
        <strain evidence="2">CBS 379.55</strain>
    </source>
</reference>
<dbReference type="Proteomes" id="UP000800097">
    <property type="component" value="Unassembled WGS sequence"/>
</dbReference>
<feature type="compositionally biased region" description="Basic and acidic residues" evidence="1">
    <location>
        <begin position="271"/>
        <end position="289"/>
    </location>
</feature>
<evidence type="ECO:0000313" key="2">
    <source>
        <dbReference type="EMBL" id="KAF2275301.1"/>
    </source>
</evidence>